<dbReference type="PANTHER" id="PTHR22950">
    <property type="entry name" value="AMINO ACID TRANSPORTER"/>
    <property type="match status" value="1"/>
</dbReference>
<keyword evidence="3" id="KW-0813">Transport</keyword>
<protein>
    <submittedName>
        <fullName evidence="20">Sodium-coupled neutral amino acid transporter 9</fullName>
    </submittedName>
</protein>
<evidence type="ECO:0000256" key="11">
    <source>
        <dbReference type="ARBA" id="ARBA00023157"/>
    </source>
</evidence>
<feature type="transmembrane region" description="Helical" evidence="16">
    <location>
        <begin position="390"/>
        <end position="413"/>
    </location>
</feature>
<evidence type="ECO:0000313" key="20">
    <source>
        <dbReference type="WBParaSite" id="TCNE_0001607601-mRNA-1"/>
    </source>
</evidence>
<evidence type="ECO:0000256" key="3">
    <source>
        <dbReference type="ARBA" id="ARBA00022448"/>
    </source>
</evidence>
<dbReference type="WBParaSite" id="TCNE_0001607601-mRNA-1">
    <property type="protein sequence ID" value="TCNE_0001607601-mRNA-1"/>
    <property type="gene ID" value="TCNE_0001607601"/>
</dbReference>
<feature type="compositionally biased region" description="Polar residues" evidence="15">
    <location>
        <begin position="1"/>
        <end position="19"/>
    </location>
</feature>
<keyword evidence="13" id="KW-0458">Lysosome</keyword>
<keyword evidence="7" id="KW-0029">Amino-acid transport</keyword>
<feature type="transmembrane region" description="Helical" evidence="16">
    <location>
        <begin position="213"/>
        <end position="232"/>
    </location>
</feature>
<feature type="transmembrane region" description="Helical" evidence="16">
    <location>
        <begin position="500"/>
        <end position="522"/>
    </location>
</feature>
<dbReference type="AlphaFoldDB" id="A0A183V5Q5"/>
<keyword evidence="4 16" id="KW-0812">Transmembrane</keyword>
<evidence type="ECO:0000256" key="9">
    <source>
        <dbReference type="ARBA" id="ARBA00023053"/>
    </source>
</evidence>
<dbReference type="GO" id="GO:0015179">
    <property type="term" value="F:L-amino acid transmembrane transporter activity"/>
    <property type="evidence" value="ECO:0007669"/>
    <property type="project" value="TreeGrafter"/>
</dbReference>
<evidence type="ECO:0000256" key="12">
    <source>
        <dbReference type="ARBA" id="ARBA00023180"/>
    </source>
</evidence>
<feature type="transmembrane region" description="Helical" evidence="16">
    <location>
        <begin position="534"/>
        <end position="555"/>
    </location>
</feature>
<dbReference type="PANTHER" id="PTHR22950:SF244">
    <property type="entry name" value="NEUTRAL AMINO ACID TRANSPORTER 9"/>
    <property type="match status" value="1"/>
</dbReference>
<feature type="domain" description="Amino acid transporter transmembrane" evidence="17">
    <location>
        <begin position="306"/>
        <end position="529"/>
    </location>
</feature>
<comment type="similarity">
    <text evidence="14">Belongs to the amino acid/polyamine transporter 2 family. SLC38A9 subfamily.</text>
</comment>
<feature type="compositionally biased region" description="Polar residues" evidence="15">
    <location>
        <begin position="58"/>
        <end position="70"/>
    </location>
</feature>
<name>A0A183V5Q5_TOXCA</name>
<keyword evidence="8 16" id="KW-1133">Transmembrane helix</keyword>
<evidence type="ECO:0000256" key="15">
    <source>
        <dbReference type="SAM" id="MobiDB-lite"/>
    </source>
</evidence>
<evidence type="ECO:0000256" key="2">
    <source>
        <dbReference type="ARBA" id="ARBA00004155"/>
    </source>
</evidence>
<dbReference type="EMBL" id="UYWY01023311">
    <property type="protein sequence ID" value="VDM47396.1"/>
    <property type="molecule type" value="Genomic_DNA"/>
</dbReference>
<evidence type="ECO:0000259" key="17">
    <source>
        <dbReference type="Pfam" id="PF01490"/>
    </source>
</evidence>
<feature type="region of interest" description="Disordered" evidence="15">
    <location>
        <begin position="1"/>
        <end position="24"/>
    </location>
</feature>
<keyword evidence="6" id="KW-0967">Endosome</keyword>
<dbReference type="Proteomes" id="UP000050794">
    <property type="component" value="Unassembled WGS sequence"/>
</dbReference>
<gene>
    <name evidence="18" type="ORF">TCNE_LOCUS16075</name>
</gene>
<evidence type="ECO:0000256" key="4">
    <source>
        <dbReference type="ARBA" id="ARBA00022692"/>
    </source>
</evidence>
<sequence>MESTSAPGPRNAISSSNSDDGFVGSASLTADEYLRPLRTPGAPVRRPFSYETHAPCTTAPSTDASSNASIRSHASTDDLLREQNMVIRYRFFSRLDPGGSRLAMPDHVVPDDFYSVLPLDDFKDESGKQSSIVTIFSIWNTMMGSSLLAMPWAVQQAGLALGIFFILAIGALSLYTAYRIVQSPTGLTLGVDSASADLPDVCRYFWGPVGDTLSVFFSIVVLLGSIVVYWVLMSNFLYYTGSVVHEAMQPNSTIIPILENKTFTCDIYCPQQPGYREEFNGVIRYFSSLPTALAKRDSFTFDNLWKLQILSIYCCFAGTISVMYLMSFVASKAYDCGININFDVTSEHYAQLFRWRFPALTGTLTLSYFLHNVILTILRNQKHPENNARDLSIGYSLAAFTYVFVGSVFFLLFPTIRTCISDNFLNNFGSGDAMSATARLFLLFQMTTVLPLLAYLVRAQFFYALLGTVYPGRGLVLLLNIGILTLAVCTAVFYPHIGSIIRFVGSFSGLVYIFALPCTIHLKRLQMSGTLTRLDVAIHGTIIFLGAANFFIQFFL</sequence>
<feature type="transmembrane region" description="Helical" evidence="16">
    <location>
        <begin position="357"/>
        <end position="378"/>
    </location>
</feature>
<accession>A0A183V5Q5</accession>
<evidence type="ECO:0000256" key="16">
    <source>
        <dbReference type="SAM" id="Phobius"/>
    </source>
</evidence>
<evidence type="ECO:0000313" key="18">
    <source>
        <dbReference type="EMBL" id="VDM47396.1"/>
    </source>
</evidence>
<evidence type="ECO:0000256" key="1">
    <source>
        <dbReference type="ARBA" id="ARBA00004107"/>
    </source>
</evidence>
<reference evidence="18 19" key="2">
    <citation type="submission" date="2018-11" db="EMBL/GenBank/DDBJ databases">
        <authorList>
            <consortium name="Pathogen Informatics"/>
        </authorList>
    </citation>
    <scope>NUCLEOTIDE SEQUENCE [LARGE SCALE GENOMIC DNA]</scope>
</reference>
<dbReference type="Pfam" id="PF01490">
    <property type="entry name" value="Aa_trans"/>
    <property type="match status" value="2"/>
</dbReference>
<evidence type="ECO:0000256" key="8">
    <source>
        <dbReference type="ARBA" id="ARBA00022989"/>
    </source>
</evidence>
<keyword evidence="5" id="KW-0479">Metal-binding</keyword>
<evidence type="ECO:0000256" key="13">
    <source>
        <dbReference type="ARBA" id="ARBA00023228"/>
    </source>
</evidence>
<proteinExistence type="inferred from homology"/>
<dbReference type="GO" id="GO:0031902">
    <property type="term" value="C:late endosome membrane"/>
    <property type="evidence" value="ECO:0007669"/>
    <property type="project" value="UniProtKB-SubCell"/>
</dbReference>
<keyword evidence="12" id="KW-0325">Glycoprotein</keyword>
<dbReference type="GO" id="GO:0005765">
    <property type="term" value="C:lysosomal membrane"/>
    <property type="evidence" value="ECO:0007669"/>
    <property type="project" value="UniProtKB-SubCell"/>
</dbReference>
<comment type="subcellular location">
    <subcellularLocation>
        <location evidence="1">Late endosome membrane</location>
        <topology evidence="1">Multi-pass membrane protein</topology>
    </subcellularLocation>
    <subcellularLocation>
        <location evidence="2">Lysosome membrane</location>
        <topology evidence="2">Multi-pass membrane protein</topology>
    </subcellularLocation>
</comment>
<dbReference type="GO" id="GO:0046872">
    <property type="term" value="F:metal ion binding"/>
    <property type="evidence" value="ECO:0007669"/>
    <property type="project" value="UniProtKB-KW"/>
</dbReference>
<evidence type="ECO:0000313" key="19">
    <source>
        <dbReference type="Proteomes" id="UP000050794"/>
    </source>
</evidence>
<evidence type="ECO:0000256" key="5">
    <source>
        <dbReference type="ARBA" id="ARBA00022723"/>
    </source>
</evidence>
<organism evidence="19 20">
    <name type="scientific">Toxocara canis</name>
    <name type="common">Canine roundworm</name>
    <dbReference type="NCBI Taxonomy" id="6265"/>
    <lineage>
        <taxon>Eukaryota</taxon>
        <taxon>Metazoa</taxon>
        <taxon>Ecdysozoa</taxon>
        <taxon>Nematoda</taxon>
        <taxon>Chromadorea</taxon>
        <taxon>Rhabditida</taxon>
        <taxon>Spirurina</taxon>
        <taxon>Ascaridomorpha</taxon>
        <taxon>Ascaridoidea</taxon>
        <taxon>Toxocaridae</taxon>
        <taxon>Toxocara</taxon>
    </lineage>
</organism>
<evidence type="ECO:0000256" key="6">
    <source>
        <dbReference type="ARBA" id="ARBA00022753"/>
    </source>
</evidence>
<reference evidence="20" key="1">
    <citation type="submission" date="2016-06" db="UniProtKB">
        <authorList>
            <consortium name="WormBaseParasite"/>
        </authorList>
    </citation>
    <scope>IDENTIFICATION</scope>
</reference>
<evidence type="ECO:0000256" key="14">
    <source>
        <dbReference type="ARBA" id="ARBA00038442"/>
    </source>
</evidence>
<feature type="transmembrane region" description="Helical" evidence="16">
    <location>
        <begin position="157"/>
        <end position="178"/>
    </location>
</feature>
<feature type="transmembrane region" description="Helical" evidence="16">
    <location>
        <begin position="433"/>
        <end position="454"/>
    </location>
</feature>
<keyword evidence="10 16" id="KW-0472">Membrane</keyword>
<feature type="transmembrane region" description="Helical" evidence="16">
    <location>
        <begin position="475"/>
        <end position="494"/>
    </location>
</feature>
<keyword evidence="19" id="KW-1185">Reference proteome</keyword>
<dbReference type="InterPro" id="IPR013057">
    <property type="entry name" value="AA_transpt_TM"/>
</dbReference>
<keyword evidence="9" id="KW-0915">Sodium</keyword>
<evidence type="ECO:0000256" key="7">
    <source>
        <dbReference type="ARBA" id="ARBA00022970"/>
    </source>
</evidence>
<feature type="transmembrane region" description="Helical" evidence="16">
    <location>
        <begin position="304"/>
        <end position="325"/>
    </location>
</feature>
<feature type="domain" description="Amino acid transporter transmembrane" evidence="17">
    <location>
        <begin position="130"/>
        <end position="244"/>
    </location>
</feature>
<keyword evidence="11" id="KW-1015">Disulfide bond</keyword>
<feature type="region of interest" description="Disordered" evidence="15">
    <location>
        <begin position="37"/>
        <end position="70"/>
    </location>
</feature>
<evidence type="ECO:0000256" key="10">
    <source>
        <dbReference type="ARBA" id="ARBA00023136"/>
    </source>
</evidence>